<accession>A0ABY8QX01</accession>
<reference evidence="1 2" key="1">
    <citation type="submission" date="2023-05" db="EMBL/GenBank/DDBJ databases">
        <title>Lithophilousrod everest ZFBP1038 complete genpme.</title>
        <authorList>
            <person name="Tian M."/>
        </authorList>
    </citation>
    <scope>NUCLEOTIDE SEQUENCE [LARGE SCALE GENOMIC DNA]</scope>
    <source>
        <strain evidence="1 2">ZFBP1038</strain>
    </source>
</reference>
<dbReference type="Proteomes" id="UP001209083">
    <property type="component" value="Chromosome"/>
</dbReference>
<gene>
    <name evidence="1" type="ORF">LWF01_02945</name>
</gene>
<protein>
    <submittedName>
        <fullName evidence="1">Major capsid protein</fullName>
    </submittedName>
</protein>
<evidence type="ECO:0000313" key="2">
    <source>
        <dbReference type="Proteomes" id="UP001209083"/>
    </source>
</evidence>
<keyword evidence="2" id="KW-1185">Reference proteome</keyword>
<dbReference type="Gene3D" id="3.90.1690.10">
    <property type="entry name" value="phage-related protein like domain"/>
    <property type="match status" value="1"/>
</dbReference>
<name>A0ABY8QX01_9MICO</name>
<dbReference type="InterPro" id="IPR005564">
    <property type="entry name" value="Major_capsid_GpE"/>
</dbReference>
<dbReference type="EMBL" id="CP090958">
    <property type="protein sequence ID" value="WGW12746.1"/>
    <property type="molecule type" value="Genomic_DNA"/>
</dbReference>
<dbReference type="Pfam" id="PF03864">
    <property type="entry name" value="Phage_cap_E"/>
    <property type="match status" value="1"/>
</dbReference>
<dbReference type="InterPro" id="IPR053738">
    <property type="entry name" value="Lambda_capsid_assembly"/>
</dbReference>
<dbReference type="RefSeq" id="WP_349639550.1">
    <property type="nucleotide sequence ID" value="NZ_CP090958.1"/>
</dbReference>
<sequence length="324" mass="34562">MELWTDIINPADLTGFARETAETYDQGSLAALLPNIPVDDVVFSWNVGEKVTDVAEYRSFDAETPIGNAPGVEQKTARLAPLGLKKRFSEYDQLRRRSANSPETVQAAADRLAAEVARATVDRAERARGEALVTGKLAINENGFIQNVDFGRRADFTITAVTLWSAAGASPLDDLEAWNAAYIEENGTAPTSILVSSRVMSALVKKLRDQLGAGAPTVFTRNNANEIIAGYGLPVPTVYDRRVGGARVTADDRVIFAGTGVGGTVWGTTVEADDPRYNLTGGDLPGMVVGAYNADDPATKWVRANAIALPILGDPNLSLAARVL</sequence>
<evidence type="ECO:0000313" key="1">
    <source>
        <dbReference type="EMBL" id="WGW12746.1"/>
    </source>
</evidence>
<proteinExistence type="predicted"/>
<organism evidence="1 2">
    <name type="scientific">Saxibacter everestensis</name>
    <dbReference type="NCBI Taxonomy" id="2909229"/>
    <lineage>
        <taxon>Bacteria</taxon>
        <taxon>Bacillati</taxon>
        <taxon>Actinomycetota</taxon>
        <taxon>Actinomycetes</taxon>
        <taxon>Micrococcales</taxon>
        <taxon>Brevibacteriaceae</taxon>
        <taxon>Saxibacter</taxon>
    </lineage>
</organism>